<comment type="caution">
    <text evidence="1">The sequence shown here is derived from an EMBL/GenBank/DDBJ whole genome shotgun (WGS) entry which is preliminary data.</text>
</comment>
<dbReference type="Proteomes" id="UP000076584">
    <property type="component" value="Unassembled WGS sequence"/>
</dbReference>
<accession>A0A167ABI8</accession>
<proteinExistence type="predicted"/>
<evidence type="ECO:0000313" key="2">
    <source>
        <dbReference type="Proteomes" id="UP000076584"/>
    </source>
</evidence>
<protein>
    <submittedName>
        <fullName evidence="1">Piwi domain-containing protein</fullName>
    </submittedName>
</protein>
<organism evidence="1 2">
    <name type="scientific">Colletotrichum incanum</name>
    <name type="common">Soybean anthracnose fungus</name>
    <dbReference type="NCBI Taxonomy" id="1573173"/>
    <lineage>
        <taxon>Eukaryota</taxon>
        <taxon>Fungi</taxon>
        <taxon>Dikarya</taxon>
        <taxon>Ascomycota</taxon>
        <taxon>Pezizomycotina</taxon>
        <taxon>Sordariomycetes</taxon>
        <taxon>Hypocreomycetidae</taxon>
        <taxon>Glomerellales</taxon>
        <taxon>Glomerellaceae</taxon>
        <taxon>Colletotrichum</taxon>
        <taxon>Colletotrichum spaethianum species complex</taxon>
    </lineage>
</organism>
<name>A0A167ABI8_COLIC</name>
<dbReference type="AlphaFoldDB" id="A0A167ABI8"/>
<reference evidence="1 2" key="1">
    <citation type="submission" date="2015-06" db="EMBL/GenBank/DDBJ databases">
        <title>Survival trade-offs in plant roots during colonization by closely related pathogenic and mutualistic fungi.</title>
        <authorList>
            <person name="Hacquard S."/>
            <person name="Kracher B."/>
            <person name="Hiruma K."/>
            <person name="Weinman A."/>
            <person name="Muench P."/>
            <person name="Garrido Oter R."/>
            <person name="Ver Loren van Themaat E."/>
            <person name="Dallerey J.-F."/>
            <person name="Damm U."/>
            <person name="Henrissat B."/>
            <person name="Lespinet O."/>
            <person name="Thon M."/>
            <person name="Kemen E."/>
            <person name="McHardy A.C."/>
            <person name="Schulze-Lefert P."/>
            <person name="O'Connell R.J."/>
        </authorList>
    </citation>
    <scope>NUCLEOTIDE SEQUENCE [LARGE SCALE GENOMIC DNA]</scope>
    <source>
        <strain evidence="1 2">MAFF 238704</strain>
    </source>
</reference>
<sequence length="86" mass="9904">MDNFETRLPAEPSDIFDLHDAPCPDHRHGSCREEHGYAQIKIQYANNVTSPMFSGRWDLRGKKFWITNLQSWGIVILENGCNRTAV</sequence>
<dbReference type="STRING" id="1573173.A0A167ABI8"/>
<dbReference type="EMBL" id="LFIW01002015">
    <property type="protein sequence ID" value="KZL79939.1"/>
    <property type="molecule type" value="Genomic_DNA"/>
</dbReference>
<gene>
    <name evidence="1" type="ORF">CI238_10202</name>
</gene>
<keyword evidence="2" id="KW-1185">Reference proteome</keyword>
<evidence type="ECO:0000313" key="1">
    <source>
        <dbReference type="EMBL" id="KZL79939.1"/>
    </source>
</evidence>